<keyword evidence="1" id="KW-0472">Membrane</keyword>
<dbReference type="Pfam" id="PF14154">
    <property type="entry name" value="DUF4306"/>
    <property type="match status" value="1"/>
</dbReference>
<comment type="caution">
    <text evidence="2">The sequence shown here is derived from an EMBL/GenBank/DDBJ whole genome shotgun (WGS) entry which is preliminary data.</text>
</comment>
<evidence type="ECO:0000313" key="2">
    <source>
        <dbReference type="EMBL" id="TKC16095.1"/>
    </source>
</evidence>
<dbReference type="OrthoDB" id="2843354at2"/>
<feature type="transmembrane region" description="Helical" evidence="1">
    <location>
        <begin position="63"/>
        <end position="86"/>
    </location>
</feature>
<keyword evidence="3" id="KW-1185">Reference proteome</keyword>
<organism evidence="2 3">
    <name type="scientific">Robertmurraya kyonggiensis</name>
    <dbReference type="NCBI Taxonomy" id="1037680"/>
    <lineage>
        <taxon>Bacteria</taxon>
        <taxon>Bacillati</taxon>
        <taxon>Bacillota</taxon>
        <taxon>Bacilli</taxon>
        <taxon>Bacillales</taxon>
        <taxon>Bacillaceae</taxon>
        <taxon>Robertmurraya</taxon>
    </lineage>
</organism>
<proteinExistence type="predicted"/>
<accession>A0A4U1D199</accession>
<reference evidence="2 3" key="1">
    <citation type="journal article" date="2011" name="J. Microbiol.">
        <title>Bacillus kyonggiensis sp. nov., isolated from soil of a lettuce field.</title>
        <authorList>
            <person name="Dong K."/>
            <person name="Lee S."/>
        </authorList>
    </citation>
    <scope>NUCLEOTIDE SEQUENCE [LARGE SCALE GENOMIC DNA]</scope>
    <source>
        <strain evidence="2 3">NB22</strain>
    </source>
</reference>
<evidence type="ECO:0000256" key="1">
    <source>
        <dbReference type="SAM" id="Phobius"/>
    </source>
</evidence>
<dbReference type="RefSeq" id="WP_136831903.1">
    <property type="nucleotide sequence ID" value="NZ_SWBM01000003.1"/>
</dbReference>
<dbReference type="AlphaFoldDB" id="A0A4U1D199"/>
<dbReference type="EMBL" id="SWBM01000003">
    <property type="protein sequence ID" value="TKC16095.1"/>
    <property type="molecule type" value="Genomic_DNA"/>
</dbReference>
<dbReference type="InterPro" id="IPR025440">
    <property type="entry name" value="DUF4306"/>
</dbReference>
<protein>
    <submittedName>
        <fullName evidence="2">DUF4306 domain-containing protein</fullName>
    </submittedName>
</protein>
<gene>
    <name evidence="2" type="ORF">FA727_14145</name>
</gene>
<dbReference type="Proteomes" id="UP000307756">
    <property type="component" value="Unassembled WGS sequence"/>
</dbReference>
<evidence type="ECO:0000313" key="3">
    <source>
        <dbReference type="Proteomes" id="UP000307756"/>
    </source>
</evidence>
<sequence length="97" mass="11550">MKRLIIFILLLPVFAYSYYATSWTASYFMLEEDWKEDIVFTPKDASDPMEIYEIDKFIYAFKYAPLSSVICSLSFLLIVSFVTIWLRKKISYKKRTS</sequence>
<name>A0A4U1D199_9BACI</name>
<keyword evidence="1" id="KW-1133">Transmembrane helix</keyword>
<keyword evidence="1" id="KW-0812">Transmembrane</keyword>